<evidence type="ECO:0000256" key="7">
    <source>
        <dbReference type="ARBA" id="ARBA00022737"/>
    </source>
</evidence>
<evidence type="ECO:0000256" key="10">
    <source>
        <dbReference type="ARBA" id="ARBA00023170"/>
    </source>
</evidence>
<gene>
    <name evidence="14" type="primary">LOC104700148</name>
</gene>
<evidence type="ECO:0000256" key="4">
    <source>
        <dbReference type="ARBA" id="ARBA00022614"/>
    </source>
</evidence>
<evidence type="ECO:0000256" key="12">
    <source>
        <dbReference type="SAM" id="Phobius"/>
    </source>
</evidence>
<dbReference type="GeneID" id="104700148"/>
<keyword evidence="8 12" id="KW-1133">Transmembrane helix</keyword>
<dbReference type="InterPro" id="IPR003591">
    <property type="entry name" value="Leu-rich_rpt_typical-subtyp"/>
</dbReference>
<feature type="transmembrane region" description="Helical" evidence="12">
    <location>
        <begin position="752"/>
        <end position="772"/>
    </location>
</feature>
<keyword evidence="4" id="KW-0433">Leucine-rich repeat</keyword>
<comment type="subcellular location">
    <subcellularLocation>
        <location evidence="1">Cell membrane</location>
        <topology evidence="1">Single-pass type I membrane protein</topology>
    </subcellularLocation>
</comment>
<proteinExistence type="inferred from homology"/>
<dbReference type="Pfam" id="PF13855">
    <property type="entry name" value="LRR_8"/>
    <property type="match status" value="1"/>
</dbReference>
<dbReference type="InterPro" id="IPR001611">
    <property type="entry name" value="Leu-rich_rpt"/>
</dbReference>
<keyword evidence="9 12" id="KW-0472">Membrane</keyword>
<comment type="similarity">
    <text evidence="2">Belongs to the RLP family.</text>
</comment>
<evidence type="ECO:0000256" key="3">
    <source>
        <dbReference type="ARBA" id="ARBA00022475"/>
    </source>
</evidence>
<dbReference type="Proteomes" id="UP000694864">
    <property type="component" value="Chromosome 7"/>
</dbReference>
<dbReference type="InterPro" id="IPR032675">
    <property type="entry name" value="LRR_dom_sf"/>
</dbReference>
<dbReference type="Pfam" id="PF00560">
    <property type="entry name" value="LRR_1"/>
    <property type="match status" value="7"/>
</dbReference>
<keyword evidence="5 12" id="KW-0812">Transmembrane</keyword>
<evidence type="ECO:0000313" key="13">
    <source>
        <dbReference type="Proteomes" id="UP000694864"/>
    </source>
</evidence>
<keyword evidence="11" id="KW-0325">Glycoprotein</keyword>
<evidence type="ECO:0000256" key="8">
    <source>
        <dbReference type="ARBA" id="ARBA00022989"/>
    </source>
</evidence>
<protein>
    <submittedName>
        <fullName evidence="14">Receptor-like protein 12</fullName>
    </submittedName>
</protein>
<name>A0ABM1Q874_CAMSA</name>
<evidence type="ECO:0000313" key="14">
    <source>
        <dbReference type="RefSeq" id="XP_019082962.1"/>
    </source>
</evidence>
<dbReference type="PANTHER" id="PTHR48061">
    <property type="entry name" value="LEUCINE-RICH REPEAT RECEPTOR PROTEIN KINASE EMS1-LIKE-RELATED"/>
    <property type="match status" value="1"/>
</dbReference>
<dbReference type="InterPro" id="IPR046956">
    <property type="entry name" value="RLP23-like"/>
</dbReference>
<keyword evidence="6" id="KW-0732">Signal</keyword>
<dbReference type="SMART" id="SM00369">
    <property type="entry name" value="LRR_TYP"/>
    <property type="match status" value="7"/>
</dbReference>
<accession>A0ABM1Q874</accession>
<sequence>MMTMSCLRLHFLSVKLLCFAFASSILMIDALVVGLSTCHPDQIQALMQFKNEFDSRGCNHSEYFNGVRCNNTTGAVTKLQLPSGCLNGILKANSSLFGLHQLRSLDLSHNNFTSSSLPSGFGNLNKLKVLSLSSNGFTGQVPSSFSNLSMLTDLNISQNELIGSFPHVWNLTKLSVLDLSHNHFTGTIPSSLLSMPFLSYLELSENHFTGSFEVPNSTSSSRLETLYLGHNHFDGQILEAVSKFITLKDLDLSYLNISYPIDLNLFSSLESLLSVDLSGNSISAASLRSYSYFPLNMERLVLSGCDIGQFPNFLKTLHNLELIDISHNKIKGKVPKWFWTLPHLLVVRVADNSLNGFEGSLAEVLVNSSVQILSLASNNFKGPFPDPPRFINLLNARNNSFTGNIPLSTCNRSSFKLLILSYNNFTGPIPQCLSNFRIVKLRKNNLEGSIPDMFYVGASIQTLDIGYNQLAGQLPRSLVNCSRLQFLSVDNNIIKDTFPFWLKVLPNLQVLTLSSNKFYGPMSPYDQGPLGIPELRILDISHNNFGGSLPASYFMNWEALSLKMNEDGSLYMVYNKEAYKNVYYIYEDVIDLQNKGLFMEQVKVLTLYGAIDFSGNRFEGNIPESIGLLKALISLNLSNNAFTGQIPLSLENLTDLESLDLSRNKLSGTIPNGLGSLSFLAYINVSQNQLKGDIPQGTQIIGQAKSSFDGNAGLCGLPLEQSCFEYSVPAMQPKQEDKEEEEEEDEVLNWKAVAIGFVPGVLFGLAIVKLIASYKPEWLAKIIGPEKRKHR</sequence>
<evidence type="ECO:0000256" key="6">
    <source>
        <dbReference type="ARBA" id="ARBA00022729"/>
    </source>
</evidence>
<evidence type="ECO:0000256" key="11">
    <source>
        <dbReference type="ARBA" id="ARBA00023180"/>
    </source>
</evidence>
<dbReference type="PANTHER" id="PTHR48061:SF46">
    <property type="entry name" value="LEUCINE-RICH REPEAT-CONTAINING N-TERMINAL PLANT-TYPE DOMAIN-CONTAINING PROTEIN"/>
    <property type="match status" value="1"/>
</dbReference>
<dbReference type="SUPFAM" id="SSF52058">
    <property type="entry name" value="L domain-like"/>
    <property type="match status" value="2"/>
</dbReference>
<keyword evidence="7" id="KW-0677">Repeat</keyword>
<keyword evidence="13" id="KW-1185">Reference proteome</keyword>
<reference evidence="13" key="1">
    <citation type="journal article" date="2014" name="Nat. Commun.">
        <title>The emerging biofuel crop Camelina sativa retains a highly undifferentiated hexaploid genome structure.</title>
        <authorList>
            <person name="Kagale S."/>
            <person name="Koh C."/>
            <person name="Nixon J."/>
            <person name="Bollina V."/>
            <person name="Clarke W.E."/>
            <person name="Tuteja R."/>
            <person name="Spillane C."/>
            <person name="Robinson S.J."/>
            <person name="Links M.G."/>
            <person name="Clarke C."/>
            <person name="Higgins E.E."/>
            <person name="Huebert T."/>
            <person name="Sharpe A.G."/>
            <person name="Parkin I.A."/>
        </authorList>
    </citation>
    <scope>NUCLEOTIDE SEQUENCE [LARGE SCALE GENOMIC DNA]</scope>
    <source>
        <strain evidence="13">cv. DH55</strain>
    </source>
</reference>
<evidence type="ECO:0000256" key="5">
    <source>
        <dbReference type="ARBA" id="ARBA00022692"/>
    </source>
</evidence>
<keyword evidence="10" id="KW-0675">Receptor</keyword>
<dbReference type="PRINTS" id="PR00019">
    <property type="entry name" value="LEURICHRPT"/>
</dbReference>
<evidence type="ECO:0000256" key="9">
    <source>
        <dbReference type="ARBA" id="ARBA00023136"/>
    </source>
</evidence>
<evidence type="ECO:0000256" key="1">
    <source>
        <dbReference type="ARBA" id="ARBA00004251"/>
    </source>
</evidence>
<dbReference type="Gene3D" id="3.80.10.10">
    <property type="entry name" value="Ribonuclease Inhibitor"/>
    <property type="match status" value="3"/>
</dbReference>
<reference evidence="14" key="2">
    <citation type="submission" date="2025-08" db="UniProtKB">
        <authorList>
            <consortium name="RefSeq"/>
        </authorList>
    </citation>
    <scope>IDENTIFICATION</scope>
    <source>
        <tissue evidence="14">Leaf</tissue>
    </source>
</reference>
<keyword evidence="3" id="KW-1003">Cell membrane</keyword>
<evidence type="ECO:0000256" key="2">
    <source>
        <dbReference type="ARBA" id="ARBA00009592"/>
    </source>
</evidence>
<organism evidence="13 14">
    <name type="scientific">Camelina sativa</name>
    <name type="common">False flax</name>
    <name type="synonym">Myagrum sativum</name>
    <dbReference type="NCBI Taxonomy" id="90675"/>
    <lineage>
        <taxon>Eukaryota</taxon>
        <taxon>Viridiplantae</taxon>
        <taxon>Streptophyta</taxon>
        <taxon>Embryophyta</taxon>
        <taxon>Tracheophyta</taxon>
        <taxon>Spermatophyta</taxon>
        <taxon>Magnoliopsida</taxon>
        <taxon>eudicotyledons</taxon>
        <taxon>Gunneridae</taxon>
        <taxon>Pentapetalae</taxon>
        <taxon>rosids</taxon>
        <taxon>malvids</taxon>
        <taxon>Brassicales</taxon>
        <taxon>Brassicaceae</taxon>
        <taxon>Camelineae</taxon>
        <taxon>Camelina</taxon>
    </lineage>
</organism>
<dbReference type="RefSeq" id="XP_019082962.1">
    <property type="nucleotide sequence ID" value="XM_019227417.1"/>
</dbReference>